<accession>A0ACC2RK35</accession>
<protein>
    <submittedName>
        <fullName evidence="1">Uncharacterized protein</fullName>
    </submittedName>
</protein>
<organism evidence="1 2">
    <name type="scientific">Entomophthora muscae</name>
    <dbReference type="NCBI Taxonomy" id="34485"/>
    <lineage>
        <taxon>Eukaryota</taxon>
        <taxon>Fungi</taxon>
        <taxon>Fungi incertae sedis</taxon>
        <taxon>Zoopagomycota</taxon>
        <taxon>Entomophthoromycotina</taxon>
        <taxon>Entomophthoromycetes</taxon>
        <taxon>Entomophthorales</taxon>
        <taxon>Entomophthoraceae</taxon>
        <taxon>Entomophthora</taxon>
    </lineage>
</organism>
<keyword evidence="2" id="KW-1185">Reference proteome</keyword>
<comment type="caution">
    <text evidence="1">The sequence shown here is derived from an EMBL/GenBank/DDBJ whole genome shotgun (WGS) entry which is preliminary data.</text>
</comment>
<dbReference type="EMBL" id="QTSX02007156">
    <property type="protein sequence ID" value="KAJ9050408.1"/>
    <property type="molecule type" value="Genomic_DNA"/>
</dbReference>
<evidence type="ECO:0000313" key="2">
    <source>
        <dbReference type="Proteomes" id="UP001165960"/>
    </source>
</evidence>
<sequence>MKHGSLDMVSEPEGIQLPSFDPQKSQNGTNPDFMLAVQPLLPNSHNSVGLENFSPLPTDLSEAHTNRAQKSISFYTNSRLKTIDNNVPAAGIQASQAPVKTSSKKKHIYREQKTAYKKSTSPREAKPLKKLNSLQTKSILKQPLRKRGLNSSLMKRKSKCISSGDGGYTTGSLTSHKDFKGKSVSCEKKDQQLLAYMNPNFKVKEEIETISSTQDPSCQTVGEVNSSSLASSLSIYPVPEKEASLDEAKEKELNIDFLPQTQHELTDNHFALVKPGSRSHAYLDYGKNEDQPLQDNELDISFIVAKKIEKRNIWYLVRLMGLDDSSNRWIHKKHLSCDQLIDAFEAAIAGNILAESWTVTDSTGTTITLPPNICRFFEMFCREKGPAISVFNDIDYSGPPLNFTAINETFLSHGISRPINVAPGCNCSKKCQSLGSGCSCFHHQSSYCLFPTYTGNGILKLPANHGIYECNRRCKCPPNCKNRVVQHGRQVKIQIFKTMNKGWGVRALQSIKKGSFIIEYVGEIITSDEAEMRGQIYDTRQATYLFDLDFEHGQNEDCAYTIDACRYGNSSHFFNHSCDPNMAIYSVFIDSYSTELHHLAFFATKDIEMFQELTFDYLPQGHADSNTLHSQNMYRCHCGAEKCRGFFHRV</sequence>
<dbReference type="Proteomes" id="UP001165960">
    <property type="component" value="Unassembled WGS sequence"/>
</dbReference>
<proteinExistence type="predicted"/>
<evidence type="ECO:0000313" key="1">
    <source>
        <dbReference type="EMBL" id="KAJ9050408.1"/>
    </source>
</evidence>
<gene>
    <name evidence="1" type="ORF">DSO57_1014631</name>
</gene>
<reference evidence="1" key="1">
    <citation type="submission" date="2022-04" db="EMBL/GenBank/DDBJ databases">
        <title>Genome of the entomopathogenic fungus Entomophthora muscae.</title>
        <authorList>
            <person name="Elya C."/>
            <person name="Lovett B.R."/>
            <person name="Lee E."/>
            <person name="Macias A.M."/>
            <person name="Hajek A.E."/>
            <person name="De Bivort B.L."/>
            <person name="Kasson M.T."/>
            <person name="De Fine Licht H.H."/>
            <person name="Stajich J.E."/>
        </authorList>
    </citation>
    <scope>NUCLEOTIDE SEQUENCE</scope>
    <source>
        <strain evidence="1">Berkeley</strain>
    </source>
</reference>
<name>A0ACC2RK35_9FUNG</name>